<dbReference type="Proteomes" id="UP000323067">
    <property type="component" value="Chromosome iii"/>
</dbReference>
<dbReference type="EMBL" id="CP023326">
    <property type="protein sequence ID" value="ATY65754.1"/>
    <property type="molecule type" value="Genomic_DNA"/>
</dbReference>
<evidence type="ECO:0000313" key="2">
    <source>
        <dbReference type="EMBL" id="ATY65754.1"/>
    </source>
</evidence>
<reference evidence="2 3" key="1">
    <citation type="journal article" date="2017" name="BMC Genomics">
        <title>Chromosome level assembly and secondary metabolite potential of the parasitic fungus Cordyceps militaris.</title>
        <authorList>
            <person name="Kramer G.J."/>
            <person name="Nodwell J.R."/>
        </authorList>
    </citation>
    <scope>NUCLEOTIDE SEQUENCE [LARGE SCALE GENOMIC DNA]</scope>
    <source>
        <strain evidence="2 3">ATCC 34164</strain>
    </source>
</reference>
<accession>A0A2H4SRN3</accession>
<evidence type="ECO:0000313" key="3">
    <source>
        <dbReference type="Proteomes" id="UP000323067"/>
    </source>
</evidence>
<dbReference type="AlphaFoldDB" id="A0A2H4SRN3"/>
<name>A0A2H4SRN3_CORMI</name>
<proteinExistence type="predicted"/>
<evidence type="ECO:0000256" key="1">
    <source>
        <dbReference type="SAM" id="MobiDB-lite"/>
    </source>
</evidence>
<organism evidence="2 3">
    <name type="scientific">Cordyceps militaris</name>
    <name type="common">Caterpillar fungus</name>
    <name type="synonym">Clavaria militaris</name>
    <dbReference type="NCBI Taxonomy" id="73501"/>
    <lineage>
        <taxon>Eukaryota</taxon>
        <taxon>Fungi</taxon>
        <taxon>Dikarya</taxon>
        <taxon>Ascomycota</taxon>
        <taxon>Pezizomycotina</taxon>
        <taxon>Sordariomycetes</taxon>
        <taxon>Hypocreomycetidae</taxon>
        <taxon>Hypocreales</taxon>
        <taxon>Cordycipitaceae</taxon>
        <taxon>Cordyceps</taxon>
    </lineage>
</organism>
<dbReference type="VEuPathDB" id="FungiDB:CCM_00265"/>
<feature type="region of interest" description="Disordered" evidence="1">
    <location>
        <begin position="74"/>
        <end position="100"/>
    </location>
</feature>
<protein>
    <submittedName>
        <fullName evidence="2">Uncharacterized protein</fullName>
    </submittedName>
</protein>
<gene>
    <name evidence="2" type="ORF">A9K55_001841</name>
</gene>
<sequence length="100" mass="10873">MLSGRALEATVEGSEAGKAGWHWREEGCETLMLGEELVCGARMIRPKRFSAIVALNFAVTHSTGDCHRLAGQMRVTRKRRRSMASQLDSDSPAGVNSGAR</sequence>
<dbReference type="VEuPathDB" id="FungiDB:A9K55_001841"/>